<feature type="domain" description="Selenoprotein methionine sulfoxide reductase A helical" evidence="6">
    <location>
        <begin position="164"/>
        <end position="197"/>
    </location>
</feature>
<sequence length="211" mass="24045">FWFPEAQFGCAPGVVRTKVGYTGGTKKFPTYYSLCSDVLGAHGEKYYEETTGDGVGTILKLCRLSLTEPDQLREAAQKFWANHDSTTCHKNQYMSAIFYHDEKQHEVAKSTMDEHQKVVKRKIQTKIKPADTFYDAEDYHQKYMLRQNRSLFQSLIFKPNEEVTSYTAARLNGYMGGFGKLTDFEAELESLGLSDEQEQYARSKIKGGGLN</sequence>
<dbReference type="RefSeq" id="XP_030831960.1">
    <property type="nucleotide sequence ID" value="XM_030976100.1"/>
</dbReference>
<protein>
    <recommendedName>
        <fullName evidence="2">peptide-methionine (S)-S-oxide reductase</fullName>
        <ecNumber evidence="2">1.8.4.11</ecNumber>
    </recommendedName>
    <alternativeName>
        <fullName evidence="4">Peptide-methionine (S)-S-oxide reductase</fullName>
    </alternativeName>
</protein>
<name>A0A7M7N706_STRPU</name>
<dbReference type="InterPro" id="IPR036509">
    <property type="entry name" value="Met_Sox_Rdtase_MsrA_sf"/>
</dbReference>
<dbReference type="Proteomes" id="UP000007110">
    <property type="component" value="Unassembled WGS sequence"/>
</dbReference>
<reference evidence="7" key="2">
    <citation type="submission" date="2021-01" db="UniProtKB">
        <authorList>
            <consortium name="EnsemblMetazoa"/>
        </authorList>
    </citation>
    <scope>IDENTIFICATION</scope>
</reference>
<dbReference type="EnsemblMetazoa" id="XM_030976100">
    <property type="protein sequence ID" value="XP_030831960"/>
    <property type="gene ID" value="LOC105437883"/>
</dbReference>
<organism evidence="7 8">
    <name type="scientific">Strongylocentrotus purpuratus</name>
    <name type="common">Purple sea urchin</name>
    <dbReference type="NCBI Taxonomy" id="7668"/>
    <lineage>
        <taxon>Eukaryota</taxon>
        <taxon>Metazoa</taxon>
        <taxon>Echinodermata</taxon>
        <taxon>Eleutherozoa</taxon>
        <taxon>Echinozoa</taxon>
        <taxon>Echinoidea</taxon>
        <taxon>Euechinoidea</taxon>
        <taxon>Echinacea</taxon>
        <taxon>Camarodonta</taxon>
        <taxon>Echinidea</taxon>
        <taxon>Strongylocentrotidae</taxon>
        <taxon>Strongylocentrotus</taxon>
    </lineage>
</organism>
<feature type="domain" description="Peptide methionine sulphoxide reductase MsrA" evidence="5">
    <location>
        <begin position="1"/>
        <end position="38"/>
    </location>
</feature>
<comment type="similarity">
    <text evidence="1">Belongs to the MsrA Met sulfoxide reductase family.</text>
</comment>
<evidence type="ECO:0000256" key="3">
    <source>
        <dbReference type="ARBA" id="ARBA00023002"/>
    </source>
</evidence>
<evidence type="ECO:0000256" key="4">
    <source>
        <dbReference type="ARBA" id="ARBA00030643"/>
    </source>
</evidence>
<dbReference type="FunCoup" id="A0A7M7N706">
    <property type="interactions" value="1055"/>
</dbReference>
<dbReference type="Pfam" id="PF01625">
    <property type="entry name" value="PMSR"/>
    <property type="match status" value="2"/>
</dbReference>
<feature type="domain" description="Peptide methionine sulphoxide reductase MsrA" evidence="5">
    <location>
        <begin position="73"/>
        <end position="149"/>
    </location>
</feature>
<dbReference type="InterPro" id="IPR049006">
    <property type="entry name" value="MsrA_helical"/>
</dbReference>
<dbReference type="PANTHER" id="PTHR43774">
    <property type="entry name" value="PEPTIDE METHIONINE SULFOXIDE REDUCTASE"/>
    <property type="match status" value="1"/>
</dbReference>
<dbReference type="GeneID" id="105437883"/>
<dbReference type="Gene3D" id="3.30.1060.10">
    <property type="entry name" value="Peptide methionine sulphoxide reductase MsrA"/>
    <property type="match status" value="1"/>
</dbReference>
<keyword evidence="8" id="KW-1185">Reference proteome</keyword>
<evidence type="ECO:0000256" key="1">
    <source>
        <dbReference type="ARBA" id="ARBA00005591"/>
    </source>
</evidence>
<dbReference type="AlphaFoldDB" id="A0A7M7N706"/>
<dbReference type="OMA" id="QCFWGAE"/>
<dbReference type="KEGG" id="spu:105437883"/>
<dbReference type="GO" id="GO:0005737">
    <property type="term" value="C:cytoplasm"/>
    <property type="evidence" value="ECO:0000318"/>
    <property type="project" value="GO_Central"/>
</dbReference>
<evidence type="ECO:0000259" key="5">
    <source>
        <dbReference type="Pfam" id="PF01625"/>
    </source>
</evidence>
<dbReference type="PANTHER" id="PTHR43774:SF1">
    <property type="entry name" value="PEPTIDE METHIONINE SULFOXIDE REDUCTASE MSRA 2"/>
    <property type="match status" value="1"/>
</dbReference>
<evidence type="ECO:0000313" key="7">
    <source>
        <dbReference type="EnsemblMetazoa" id="XP_030831960"/>
    </source>
</evidence>
<dbReference type="InParanoid" id="A0A7M7N706"/>
<dbReference type="GO" id="GO:0034599">
    <property type="term" value="P:cellular response to oxidative stress"/>
    <property type="evidence" value="ECO:0000318"/>
    <property type="project" value="GO_Central"/>
</dbReference>
<dbReference type="Pfam" id="PF20939">
    <property type="entry name" value="MsrA_helical"/>
    <property type="match status" value="1"/>
</dbReference>
<reference evidence="8" key="1">
    <citation type="submission" date="2015-02" db="EMBL/GenBank/DDBJ databases">
        <title>Genome sequencing for Strongylocentrotus purpuratus.</title>
        <authorList>
            <person name="Murali S."/>
            <person name="Liu Y."/>
            <person name="Vee V."/>
            <person name="English A."/>
            <person name="Wang M."/>
            <person name="Skinner E."/>
            <person name="Han Y."/>
            <person name="Muzny D.M."/>
            <person name="Worley K.C."/>
            <person name="Gibbs R.A."/>
        </authorList>
    </citation>
    <scope>NUCLEOTIDE SEQUENCE</scope>
</reference>
<evidence type="ECO:0000256" key="2">
    <source>
        <dbReference type="ARBA" id="ARBA00012502"/>
    </source>
</evidence>
<proteinExistence type="inferred from homology"/>
<evidence type="ECO:0000313" key="8">
    <source>
        <dbReference type="Proteomes" id="UP000007110"/>
    </source>
</evidence>
<dbReference type="OrthoDB" id="77405at2759"/>
<dbReference type="EC" id="1.8.4.11" evidence="2"/>
<dbReference type="SUPFAM" id="SSF55068">
    <property type="entry name" value="Peptide methionine sulfoxide reductase"/>
    <property type="match status" value="2"/>
</dbReference>
<keyword evidence="3" id="KW-0560">Oxidoreductase</keyword>
<evidence type="ECO:0000259" key="6">
    <source>
        <dbReference type="Pfam" id="PF20939"/>
    </source>
</evidence>
<dbReference type="GO" id="GO:0008113">
    <property type="term" value="F:peptide-methionine (S)-S-oxide reductase activity"/>
    <property type="evidence" value="ECO:0000318"/>
    <property type="project" value="GO_Central"/>
</dbReference>
<dbReference type="InterPro" id="IPR002569">
    <property type="entry name" value="Met_Sox_Rdtase_MsrA_dom"/>
</dbReference>
<accession>A0A7M7N706</accession>